<sequence length="46" mass="4805">MSKGLIKSGNDSNTELANAALILSKASCSTDVHINVAFDDAIRELA</sequence>
<organism evidence="1">
    <name type="scientific">Phytophthora nicotianae</name>
    <name type="common">Potato buckeye rot agent</name>
    <name type="synonym">Phytophthora parasitica</name>
    <dbReference type="NCBI Taxonomy" id="4792"/>
    <lineage>
        <taxon>Eukaryota</taxon>
        <taxon>Sar</taxon>
        <taxon>Stramenopiles</taxon>
        <taxon>Oomycota</taxon>
        <taxon>Peronosporomycetes</taxon>
        <taxon>Peronosporales</taxon>
        <taxon>Peronosporaceae</taxon>
        <taxon>Phytophthora</taxon>
    </lineage>
</organism>
<gene>
    <name evidence="1" type="ORF">L916_12522</name>
</gene>
<dbReference type="Proteomes" id="UP000053864">
    <property type="component" value="Unassembled WGS sequence"/>
</dbReference>
<name>W2IM73_PHYNI</name>
<accession>W2IM73</accession>
<evidence type="ECO:0000313" key="1">
    <source>
        <dbReference type="EMBL" id="ETL35329.1"/>
    </source>
</evidence>
<dbReference type="AlphaFoldDB" id="W2IM73"/>
<reference evidence="1" key="1">
    <citation type="submission" date="2013-11" db="EMBL/GenBank/DDBJ databases">
        <title>The Genome Sequence of Phytophthora parasitica CJ05E6.</title>
        <authorList>
            <consortium name="The Broad Institute Genomics Platform"/>
            <person name="Russ C."/>
            <person name="Tyler B."/>
            <person name="Panabieres F."/>
            <person name="Shan W."/>
            <person name="Tripathy S."/>
            <person name="Grunwald N."/>
            <person name="Machado M."/>
            <person name="Johnson C.S."/>
            <person name="Arredondo F."/>
            <person name="Hong C."/>
            <person name="Coffey M."/>
            <person name="Young S.K."/>
            <person name="Zeng Q."/>
            <person name="Gargeya S."/>
            <person name="Fitzgerald M."/>
            <person name="Abouelleil A."/>
            <person name="Alvarado L."/>
            <person name="Chapman S.B."/>
            <person name="Gainer-Dewar J."/>
            <person name="Goldberg J."/>
            <person name="Griggs A."/>
            <person name="Gujja S."/>
            <person name="Hansen M."/>
            <person name="Howarth C."/>
            <person name="Imamovic A."/>
            <person name="Ireland A."/>
            <person name="Larimer J."/>
            <person name="McCowan C."/>
            <person name="Murphy C."/>
            <person name="Pearson M."/>
            <person name="Poon T.W."/>
            <person name="Priest M."/>
            <person name="Roberts A."/>
            <person name="Saif S."/>
            <person name="Shea T."/>
            <person name="Sykes S."/>
            <person name="Wortman J."/>
            <person name="Nusbaum C."/>
            <person name="Birren B."/>
        </authorList>
    </citation>
    <scope>NUCLEOTIDE SEQUENCE [LARGE SCALE GENOMIC DNA]</scope>
    <source>
        <strain evidence="1">CJ05E6</strain>
    </source>
</reference>
<protein>
    <submittedName>
        <fullName evidence="1">Uncharacterized protein</fullName>
    </submittedName>
</protein>
<proteinExistence type="predicted"/>
<dbReference type="EMBL" id="KI674028">
    <property type="protein sequence ID" value="ETL35329.1"/>
    <property type="molecule type" value="Genomic_DNA"/>
</dbReference>